<dbReference type="GO" id="GO:0008270">
    <property type="term" value="F:zinc ion binding"/>
    <property type="evidence" value="ECO:0007669"/>
    <property type="project" value="UniProtKB-KW"/>
</dbReference>
<dbReference type="SUPFAM" id="SSF144232">
    <property type="entry name" value="HIT/MYND zinc finger-like"/>
    <property type="match status" value="1"/>
</dbReference>
<protein>
    <recommendedName>
        <fullName evidence="5">MYND-type domain-containing protein</fullName>
    </recommendedName>
</protein>
<name>A0A819ETG6_9BILA</name>
<evidence type="ECO:0000259" key="5">
    <source>
        <dbReference type="PROSITE" id="PS50865"/>
    </source>
</evidence>
<evidence type="ECO:0000256" key="3">
    <source>
        <dbReference type="ARBA" id="ARBA00022833"/>
    </source>
</evidence>
<evidence type="ECO:0000313" key="7">
    <source>
        <dbReference type="Proteomes" id="UP000663842"/>
    </source>
</evidence>
<keyword evidence="2 4" id="KW-0863">Zinc-finger</keyword>
<accession>A0A819ETG6</accession>
<dbReference type="PROSITE" id="PS50865">
    <property type="entry name" value="ZF_MYND_2"/>
    <property type="match status" value="1"/>
</dbReference>
<proteinExistence type="predicted"/>
<dbReference type="Pfam" id="PF01753">
    <property type="entry name" value="zf-MYND"/>
    <property type="match status" value="1"/>
</dbReference>
<organism evidence="6 7">
    <name type="scientific">Rotaria magnacalcarata</name>
    <dbReference type="NCBI Taxonomy" id="392030"/>
    <lineage>
        <taxon>Eukaryota</taxon>
        <taxon>Metazoa</taxon>
        <taxon>Spiralia</taxon>
        <taxon>Gnathifera</taxon>
        <taxon>Rotifera</taxon>
        <taxon>Eurotatoria</taxon>
        <taxon>Bdelloidea</taxon>
        <taxon>Philodinida</taxon>
        <taxon>Philodinidae</taxon>
        <taxon>Rotaria</taxon>
    </lineage>
</organism>
<dbReference type="Gene3D" id="6.10.140.2220">
    <property type="match status" value="1"/>
</dbReference>
<dbReference type="AlphaFoldDB" id="A0A819ETG6"/>
<dbReference type="Proteomes" id="UP000663842">
    <property type="component" value="Unassembled WGS sequence"/>
</dbReference>
<feature type="domain" description="MYND-type" evidence="5">
    <location>
        <begin position="278"/>
        <end position="351"/>
    </location>
</feature>
<evidence type="ECO:0000256" key="2">
    <source>
        <dbReference type="ARBA" id="ARBA00022771"/>
    </source>
</evidence>
<keyword evidence="3" id="KW-0862">Zinc</keyword>
<evidence type="ECO:0000256" key="1">
    <source>
        <dbReference type="ARBA" id="ARBA00022723"/>
    </source>
</evidence>
<dbReference type="InterPro" id="IPR002893">
    <property type="entry name" value="Znf_MYND"/>
</dbReference>
<reference evidence="6" key="1">
    <citation type="submission" date="2021-02" db="EMBL/GenBank/DDBJ databases">
        <authorList>
            <person name="Nowell W R."/>
        </authorList>
    </citation>
    <scope>NUCLEOTIDE SEQUENCE</scope>
</reference>
<comment type="caution">
    <text evidence="6">The sequence shown here is derived from an EMBL/GenBank/DDBJ whole genome shotgun (WGS) entry which is preliminary data.</text>
</comment>
<evidence type="ECO:0000313" key="6">
    <source>
        <dbReference type="EMBL" id="CAF3854688.1"/>
    </source>
</evidence>
<keyword evidence="1" id="KW-0479">Metal-binding</keyword>
<dbReference type="EMBL" id="CAJOBF010000689">
    <property type="protein sequence ID" value="CAF3854688.1"/>
    <property type="molecule type" value="Genomic_DNA"/>
</dbReference>
<evidence type="ECO:0000256" key="4">
    <source>
        <dbReference type="PROSITE-ProRule" id="PRU00134"/>
    </source>
</evidence>
<sequence length="384" mass="43377">MFEIELRHERDKVILNILANAKLAQNGFTVDGGHGLGDSTHQLYGPYGLFVNNIICCGLVMHDQRYLYVADIKKKHEVRQYRLGDNNEAIVASGNGQGDGLKRTNDVPIKPCSCGFGDKEANIKPNCRQPAFDYCPNINKLDNHVDCPSFDGVCHEDEPCEPYWRMIKGSFKQIRRWCLMGEIENVNYFNRPKLTIRTRFDEKVTVHFYLEEDNSIPTFSFNDALIGHTILIMYAEKHDFLDMSTGVQQEDGDLVVIFKCSMETLIKTFGSMMAPPACFQCGAKSLSPTENSSLEKNENPVSAEQSSHVDEDSQLASASLPLKKCATCQIALYCSKLCQTQHWKDCHKSLCSSMKYLQLLRELDFTTSTVMSRKKCPPFSFGVV</sequence>
<gene>
    <name evidence="6" type="ORF">UXM345_LOCUS8030</name>
</gene>